<evidence type="ECO:0000313" key="7">
    <source>
        <dbReference type="Proteomes" id="UP000440066"/>
    </source>
</evidence>
<dbReference type="CDD" id="cd07809">
    <property type="entry name" value="ASKHA_NBD_FGGY_BaXK-like"/>
    <property type="match status" value="1"/>
</dbReference>
<comment type="caution">
    <text evidence="6">The sequence shown here is derived from an EMBL/GenBank/DDBJ whole genome shotgun (WGS) entry which is preliminary data.</text>
</comment>
<dbReference type="InterPro" id="IPR018485">
    <property type="entry name" value="FGGY_C"/>
</dbReference>
<dbReference type="GO" id="GO:0005975">
    <property type="term" value="P:carbohydrate metabolic process"/>
    <property type="evidence" value="ECO:0007669"/>
    <property type="project" value="InterPro"/>
</dbReference>
<dbReference type="Proteomes" id="UP000440066">
    <property type="component" value="Unassembled WGS sequence"/>
</dbReference>
<keyword evidence="3" id="KW-0418">Kinase</keyword>
<evidence type="ECO:0000256" key="3">
    <source>
        <dbReference type="ARBA" id="ARBA00022777"/>
    </source>
</evidence>
<dbReference type="PANTHER" id="PTHR43095:SF5">
    <property type="entry name" value="XYLULOSE KINASE"/>
    <property type="match status" value="1"/>
</dbReference>
<dbReference type="RefSeq" id="WP_153831905.1">
    <property type="nucleotide sequence ID" value="NZ_WJQT01000004.1"/>
</dbReference>
<dbReference type="InterPro" id="IPR018484">
    <property type="entry name" value="FGGY_N"/>
</dbReference>
<dbReference type="SUPFAM" id="SSF53067">
    <property type="entry name" value="Actin-like ATPase domain"/>
    <property type="match status" value="2"/>
</dbReference>
<evidence type="ECO:0000256" key="1">
    <source>
        <dbReference type="ARBA" id="ARBA00009156"/>
    </source>
</evidence>
<keyword evidence="2" id="KW-0808">Transferase</keyword>
<dbReference type="PANTHER" id="PTHR43095">
    <property type="entry name" value="SUGAR KINASE"/>
    <property type="match status" value="1"/>
</dbReference>
<dbReference type="InterPro" id="IPR050406">
    <property type="entry name" value="FGGY_Carb_Kinase"/>
</dbReference>
<organism evidence="6 7">
    <name type="scientific">Fundicoccus ignavus</name>
    <dbReference type="NCBI Taxonomy" id="2664442"/>
    <lineage>
        <taxon>Bacteria</taxon>
        <taxon>Bacillati</taxon>
        <taxon>Bacillota</taxon>
        <taxon>Bacilli</taxon>
        <taxon>Lactobacillales</taxon>
        <taxon>Aerococcaceae</taxon>
        <taxon>Fundicoccus</taxon>
    </lineage>
</organism>
<evidence type="ECO:0000256" key="2">
    <source>
        <dbReference type="ARBA" id="ARBA00022679"/>
    </source>
</evidence>
<gene>
    <name evidence="6" type="ORF">GF867_04415</name>
</gene>
<feature type="domain" description="Carbohydrate kinase FGGY N-terminal" evidence="4">
    <location>
        <begin position="17"/>
        <end position="242"/>
    </location>
</feature>
<proteinExistence type="inferred from homology"/>
<reference evidence="6 7" key="1">
    <citation type="submission" date="2019-11" db="EMBL/GenBank/DDBJ databases">
        <title>Characterisation of Fundicoccus ignavus gen. nov. sp. nov., a novel genus of the family Aerococcaceae from bulk tank milk.</title>
        <authorList>
            <person name="Siebert A."/>
            <person name="Huptas C."/>
            <person name="Wenning M."/>
            <person name="Scherer S."/>
            <person name="Doll E.V."/>
        </authorList>
    </citation>
    <scope>NUCLEOTIDE SEQUENCE [LARGE SCALE GENOMIC DNA]</scope>
    <source>
        <strain evidence="6 7">DSM 109652</strain>
    </source>
</reference>
<evidence type="ECO:0000259" key="5">
    <source>
        <dbReference type="Pfam" id="PF02782"/>
    </source>
</evidence>
<accession>A0A844BXQ9</accession>
<sequence length="532" mass="57924">MTIEVIKQKLAQNETSLGIELGSTRVKAVLIDDAFNVIASGDSQWENELNEAGFWTYQEELIWEKLQEAYGQLKANVKATYDHELTSFGSIGFSAMMHGYIALNQVGELLVPFRTWRNGNTDEATKVLSELFKFNVPHRWSVAHLYQAMLNQEAHLDELKQITTLAGYVHEKLTGEHVLGIGDASGMFPIDSQTKNYHQSMLQAFDQATRELGYDVQIADLLPQVLLAGQVAGKLTEAGASLLDPSGQLVAGIPLAPPEGDAGTGMVATNSVKPGTANVSAGTSAFAMVVLDKALKGVYPEIDIVTTPDGEDVAMVHINNCTSEINYWLSLFEEVFDTMGVEVSTNDLYTKLFNKSQEADSDTGQILMYGFHSGENSVNVEHGRPMLVRNPNGRFNLANFMQANLNSAFASMKFGINILLKEEGIEISNTVAHGGIFKTPLIAQQVLASVMQSSVTVMETAGEGGAWGMAVLAAYIQTHATQPLAEYLANEVFKAAESVTVEVDAEDSAAYQQYIEGFEKALPLQQEAAKYI</sequence>
<evidence type="ECO:0000313" key="6">
    <source>
        <dbReference type="EMBL" id="MRJ46814.1"/>
    </source>
</evidence>
<dbReference type="Pfam" id="PF00370">
    <property type="entry name" value="FGGY_N"/>
    <property type="match status" value="1"/>
</dbReference>
<dbReference type="InterPro" id="IPR043129">
    <property type="entry name" value="ATPase_NBD"/>
</dbReference>
<comment type="similarity">
    <text evidence="1">Belongs to the FGGY kinase family.</text>
</comment>
<dbReference type="Gene3D" id="3.30.420.40">
    <property type="match status" value="2"/>
</dbReference>
<protein>
    <submittedName>
        <fullName evidence="6">ATPase</fullName>
    </submittedName>
</protein>
<dbReference type="Pfam" id="PF02782">
    <property type="entry name" value="FGGY_C"/>
    <property type="match status" value="1"/>
</dbReference>
<feature type="domain" description="Carbohydrate kinase FGGY C-terminal" evidence="5">
    <location>
        <begin position="277"/>
        <end position="475"/>
    </location>
</feature>
<dbReference type="EMBL" id="WJQT01000004">
    <property type="protein sequence ID" value="MRJ46814.1"/>
    <property type="molecule type" value="Genomic_DNA"/>
</dbReference>
<evidence type="ECO:0000259" key="4">
    <source>
        <dbReference type="Pfam" id="PF00370"/>
    </source>
</evidence>
<name>A0A844BXQ9_9LACT</name>
<dbReference type="AlphaFoldDB" id="A0A844BXQ9"/>
<dbReference type="GO" id="GO:0016301">
    <property type="term" value="F:kinase activity"/>
    <property type="evidence" value="ECO:0007669"/>
    <property type="project" value="UniProtKB-KW"/>
</dbReference>